<comment type="caution">
    <text evidence="3">The sequence shown here is derived from an EMBL/GenBank/DDBJ whole genome shotgun (WGS) entry which is preliminary data.</text>
</comment>
<evidence type="ECO:0008006" key="5">
    <source>
        <dbReference type="Google" id="ProtNLM"/>
    </source>
</evidence>
<protein>
    <recommendedName>
        <fullName evidence="5">RcnB family protein</fullName>
    </recommendedName>
</protein>
<keyword evidence="2" id="KW-0732">Signal</keyword>
<reference evidence="3 4" key="1">
    <citation type="submission" date="2021-11" db="EMBL/GenBank/DDBJ databases">
        <authorList>
            <person name="Lee D.-H."/>
            <person name="Kim S.-B."/>
        </authorList>
    </citation>
    <scope>NUCLEOTIDE SEQUENCE [LARGE SCALE GENOMIC DNA]</scope>
    <source>
        <strain evidence="3 4">KCTC 52223</strain>
    </source>
</reference>
<feature type="compositionally biased region" description="Basic and acidic residues" evidence="1">
    <location>
        <begin position="29"/>
        <end position="38"/>
    </location>
</feature>
<feature type="region of interest" description="Disordered" evidence="1">
    <location>
        <begin position="21"/>
        <end position="83"/>
    </location>
</feature>
<organism evidence="3 4">
    <name type="scientific">Reyranella aquatilis</name>
    <dbReference type="NCBI Taxonomy" id="2035356"/>
    <lineage>
        <taxon>Bacteria</taxon>
        <taxon>Pseudomonadati</taxon>
        <taxon>Pseudomonadota</taxon>
        <taxon>Alphaproteobacteria</taxon>
        <taxon>Hyphomicrobiales</taxon>
        <taxon>Reyranellaceae</taxon>
        <taxon>Reyranella</taxon>
    </lineage>
</organism>
<feature type="signal peptide" evidence="2">
    <location>
        <begin position="1"/>
        <end position="22"/>
    </location>
</feature>
<sequence>MKPISLALALVCFTTFAAPASAQNPGHGRGADKADKGGPKTTGQDGPGQGRGQGPDKVQSPGNPGQGAAGAAPGNGPNPASAPAVIVTDRDRTAIYGYYQPLYAAGNCPPGLAKKNNGCLPPGQAKKLWAIGQPLPTSVAFYALPGPLLGQLTPAPAGYQYVRVANDILLMAIGTRLIAGAIADLGAMGAM</sequence>
<evidence type="ECO:0000313" key="4">
    <source>
        <dbReference type="Proteomes" id="UP001198862"/>
    </source>
</evidence>
<dbReference type="EMBL" id="JAJISD010000014">
    <property type="protein sequence ID" value="MCC8432346.1"/>
    <property type="molecule type" value="Genomic_DNA"/>
</dbReference>
<evidence type="ECO:0000256" key="1">
    <source>
        <dbReference type="SAM" id="MobiDB-lite"/>
    </source>
</evidence>
<dbReference type="Proteomes" id="UP001198862">
    <property type="component" value="Unassembled WGS sequence"/>
</dbReference>
<keyword evidence="4" id="KW-1185">Reference proteome</keyword>
<dbReference type="RefSeq" id="WP_230553766.1">
    <property type="nucleotide sequence ID" value="NZ_JAJISD010000014.1"/>
</dbReference>
<name>A0ABS8L3K8_9HYPH</name>
<gene>
    <name evidence="3" type="ORF">LJ725_25505</name>
</gene>
<evidence type="ECO:0000313" key="3">
    <source>
        <dbReference type="EMBL" id="MCC8432346.1"/>
    </source>
</evidence>
<feature type="compositionally biased region" description="Low complexity" evidence="1">
    <location>
        <begin position="69"/>
        <end position="83"/>
    </location>
</feature>
<dbReference type="Gene3D" id="3.10.450.160">
    <property type="entry name" value="inner membrane protein cigr"/>
    <property type="match status" value="1"/>
</dbReference>
<feature type="chain" id="PRO_5045129666" description="RcnB family protein" evidence="2">
    <location>
        <begin position="23"/>
        <end position="191"/>
    </location>
</feature>
<accession>A0ABS8L3K8</accession>
<proteinExistence type="predicted"/>
<evidence type="ECO:0000256" key="2">
    <source>
        <dbReference type="SAM" id="SignalP"/>
    </source>
</evidence>